<dbReference type="Proteomes" id="UP001159100">
    <property type="component" value="Unassembled WGS sequence"/>
</dbReference>
<dbReference type="InterPro" id="IPR005546">
    <property type="entry name" value="Autotransporte_beta"/>
</dbReference>
<feature type="signal peptide" evidence="2">
    <location>
        <begin position="1"/>
        <end position="33"/>
    </location>
</feature>
<dbReference type="InterPro" id="IPR006315">
    <property type="entry name" value="OM_autotransptr_brl_dom"/>
</dbReference>
<organism evidence="4 5">
    <name type="scientific">Pseudomonas fungipugnans</name>
    <dbReference type="NCBI Taxonomy" id="3024217"/>
    <lineage>
        <taxon>Bacteria</taxon>
        <taxon>Pseudomonadati</taxon>
        <taxon>Pseudomonadota</taxon>
        <taxon>Gammaproteobacteria</taxon>
        <taxon>Pseudomonadales</taxon>
        <taxon>Pseudomonadaceae</taxon>
        <taxon>Pseudomonas</taxon>
    </lineage>
</organism>
<protein>
    <submittedName>
        <fullName evidence="4">Autotransporter outer membrane beta-barrel domain-containing protein</fullName>
    </submittedName>
</protein>
<dbReference type="SMART" id="SM00869">
    <property type="entry name" value="Autotransporter"/>
    <property type="match status" value="1"/>
</dbReference>
<feature type="chain" id="PRO_5046706337" evidence="2">
    <location>
        <begin position="34"/>
        <end position="732"/>
    </location>
</feature>
<dbReference type="InterPro" id="IPR036709">
    <property type="entry name" value="Autotransporte_beta_dom_sf"/>
</dbReference>
<dbReference type="RefSeq" id="WP_282317390.1">
    <property type="nucleotide sequence ID" value="NZ_JARBWL010000002.1"/>
</dbReference>
<dbReference type="EMBL" id="JARBWL010000002">
    <property type="protein sequence ID" value="MDI2595504.1"/>
    <property type="molecule type" value="Genomic_DNA"/>
</dbReference>
<evidence type="ECO:0000313" key="4">
    <source>
        <dbReference type="EMBL" id="MDI2595504.1"/>
    </source>
</evidence>
<comment type="caution">
    <text evidence="4">The sequence shown here is derived from an EMBL/GenBank/DDBJ whole genome shotgun (WGS) entry which is preliminary data.</text>
</comment>
<evidence type="ECO:0000256" key="2">
    <source>
        <dbReference type="SAM" id="SignalP"/>
    </source>
</evidence>
<sequence>MLVVNAFKLNPLNRAVKLVVLAPLLLLAQQVVAGPINGGSQTIDQNTPADSYTLTNKATLTANGATTQQITAGSGSTVILNGGTVNAAGTQTGLSLVDANAQINDSSRISSSTTGLSLGFTAAGTGSQATVNNSVISGGNLGARVSARSTLTLSNSELLGTGATGIGLQMFGGTVSATGSTIAGGQSGVVVRADTSQPGGSTLDLDSTRVQGSNGAAILIQGGSADISVRNGSSLTGSNGTILNVTNGGSSDFSVSDASTHLVGDVVVENGSTANVTLANSATLTGNLQNVQALTVNNQARWVMVGDGSVQSLTLNGGGVQFGNPGEFFKLNVAELSGSGGTFYMHNNFGTGQIDTLTVTGTASGNHLVALDSSGSEPGAASSTPVVHIGAGDATFALAGGAVSLGAFDYDLVKAGNNDWYLDTATRTISPGTQSVMALFNAAPTVWYGELSTLRTRMGEIRLDQDKAGGWIRAYGNKYDVSASSGVAYQQTQQGISFGADAPLPVGDGQWLVGLLGGYSKSDLNMSRGTTGEVDSYYLGAYTTWMDEKSGYYVDGVLKFNRFQNSSDVSLSDGAKTKGDYDNNGVGASVEFGRHIKLDDGYFVEPYTQLSGLVIQGANYDLDNGLTAEGDRTRSLLAKAGATVGRNISLGEGKVVQPYVRAAYVHEFASSSDVKVNDNPFNTDLSGSRGELGAGFTMTLTDKVSMHVDLDYSNGEKIEQPWGANVGMRYSW</sequence>
<evidence type="ECO:0000259" key="3">
    <source>
        <dbReference type="PROSITE" id="PS51208"/>
    </source>
</evidence>
<dbReference type="PANTHER" id="PTHR35037:SF7">
    <property type="entry name" value="AUTOTRANSPORTER"/>
    <property type="match status" value="1"/>
</dbReference>
<accession>A0ABT6QX83</accession>
<feature type="domain" description="Autotransporter" evidence="3">
    <location>
        <begin position="463"/>
        <end position="732"/>
    </location>
</feature>
<dbReference type="Gene3D" id="2.160.20.20">
    <property type="match status" value="1"/>
</dbReference>
<dbReference type="SUPFAM" id="SSF51126">
    <property type="entry name" value="Pectin lyase-like"/>
    <property type="match status" value="1"/>
</dbReference>
<dbReference type="Pfam" id="PF03212">
    <property type="entry name" value="Pertactin"/>
    <property type="match status" value="1"/>
</dbReference>
<keyword evidence="1 2" id="KW-0732">Signal</keyword>
<evidence type="ECO:0000313" key="5">
    <source>
        <dbReference type="Proteomes" id="UP001159100"/>
    </source>
</evidence>
<dbReference type="InterPro" id="IPR011050">
    <property type="entry name" value="Pectin_lyase_fold/virulence"/>
</dbReference>
<proteinExistence type="predicted"/>
<dbReference type="PRINTS" id="PR01484">
    <property type="entry name" value="PRTACTNFAMLY"/>
</dbReference>
<dbReference type="InterPro" id="IPR012332">
    <property type="entry name" value="Autotransporter_pectin_lyase_C"/>
</dbReference>
<dbReference type="InterPro" id="IPR051551">
    <property type="entry name" value="Autotransporter_adhesion"/>
</dbReference>
<dbReference type="Pfam" id="PF03797">
    <property type="entry name" value="Autotransporter"/>
    <property type="match status" value="1"/>
</dbReference>
<dbReference type="CDD" id="cd01343">
    <property type="entry name" value="PL1_Passenger_AT"/>
    <property type="match status" value="1"/>
</dbReference>
<reference evidence="4 5" key="1">
    <citation type="submission" date="2023-02" db="EMBL/GenBank/DDBJ databases">
        <title>Pseudomonas chrutzelriedensis sp. nov., a potently antifungal strain isolated from moss.</title>
        <authorList>
            <person name="Schnyder A."/>
            <person name="Kalawong R."/>
            <person name="Eberl L."/>
            <person name="Agnoli K."/>
        </authorList>
    </citation>
    <scope>NUCLEOTIDE SEQUENCE [LARGE SCALE GENOMIC DNA]</scope>
    <source>
        <strain evidence="4 5">681</strain>
    </source>
</reference>
<dbReference type="PANTHER" id="PTHR35037">
    <property type="entry name" value="C-TERMINAL REGION OF AIDA-LIKE PROTEIN"/>
    <property type="match status" value="1"/>
</dbReference>
<dbReference type="NCBIfam" id="TIGR01414">
    <property type="entry name" value="autotrans_barl"/>
    <property type="match status" value="1"/>
</dbReference>
<keyword evidence="5" id="KW-1185">Reference proteome</keyword>
<gene>
    <name evidence="4" type="ORF">POF45_29375</name>
</gene>
<dbReference type="SUPFAM" id="SSF103515">
    <property type="entry name" value="Autotransporter"/>
    <property type="match status" value="1"/>
</dbReference>
<name>A0ABT6QX83_9PSED</name>
<evidence type="ECO:0000256" key="1">
    <source>
        <dbReference type="ARBA" id="ARBA00022729"/>
    </source>
</evidence>
<dbReference type="InterPro" id="IPR003991">
    <property type="entry name" value="Pertactin_virulence_factor"/>
</dbReference>
<dbReference type="Gene3D" id="2.40.128.130">
    <property type="entry name" value="Autotransporter beta-domain"/>
    <property type="match status" value="1"/>
</dbReference>
<dbReference type="InterPro" id="IPR004899">
    <property type="entry name" value="Pertactin_central"/>
</dbReference>
<dbReference type="PROSITE" id="PS51208">
    <property type="entry name" value="AUTOTRANSPORTER"/>
    <property type="match status" value="1"/>
</dbReference>